<evidence type="ECO:0000256" key="2">
    <source>
        <dbReference type="ARBA" id="ARBA00023295"/>
    </source>
</evidence>
<organism evidence="4 5">
    <name type="scientific">Acidianus brierleyi</name>
    <dbReference type="NCBI Taxonomy" id="41673"/>
    <lineage>
        <taxon>Archaea</taxon>
        <taxon>Thermoproteota</taxon>
        <taxon>Thermoprotei</taxon>
        <taxon>Sulfolobales</taxon>
        <taxon>Sulfolobaceae</taxon>
        <taxon>Acidianus</taxon>
    </lineage>
</organism>
<dbReference type="GO" id="GO:0005829">
    <property type="term" value="C:cytosol"/>
    <property type="evidence" value="ECO:0007669"/>
    <property type="project" value="TreeGrafter"/>
</dbReference>
<name>A0A2U9IGN6_9CREN</name>
<feature type="domain" description="Inosine/uridine-preferring nucleoside hydrolase" evidence="3">
    <location>
        <begin position="6"/>
        <end position="303"/>
    </location>
</feature>
<evidence type="ECO:0000256" key="1">
    <source>
        <dbReference type="ARBA" id="ARBA00022801"/>
    </source>
</evidence>
<dbReference type="Pfam" id="PF01156">
    <property type="entry name" value="IU_nuc_hydro"/>
    <property type="match status" value="1"/>
</dbReference>
<protein>
    <submittedName>
        <fullName evidence="4">Nucleoside hydrolase</fullName>
    </submittedName>
</protein>
<dbReference type="PANTHER" id="PTHR12304">
    <property type="entry name" value="INOSINE-URIDINE PREFERRING NUCLEOSIDE HYDROLASE"/>
    <property type="match status" value="1"/>
</dbReference>
<dbReference type="InterPro" id="IPR023186">
    <property type="entry name" value="IUNH"/>
</dbReference>
<dbReference type="CDD" id="cd02649">
    <property type="entry name" value="nuc_hydro_CeIAG"/>
    <property type="match status" value="1"/>
</dbReference>
<dbReference type="InterPro" id="IPR036452">
    <property type="entry name" value="Ribo_hydro-like"/>
</dbReference>
<evidence type="ECO:0000259" key="3">
    <source>
        <dbReference type="Pfam" id="PF01156"/>
    </source>
</evidence>
<accession>A0A2U9IGN6</accession>
<dbReference type="GO" id="GO:0006152">
    <property type="term" value="P:purine nucleoside catabolic process"/>
    <property type="evidence" value="ECO:0007669"/>
    <property type="project" value="TreeGrafter"/>
</dbReference>
<keyword evidence="5" id="KW-1185">Reference proteome</keyword>
<evidence type="ECO:0000313" key="4">
    <source>
        <dbReference type="EMBL" id="AWR95169.1"/>
    </source>
</evidence>
<proteinExistence type="predicted"/>
<dbReference type="RefSeq" id="WP_110271050.1">
    <property type="nucleotide sequence ID" value="NZ_CP029289.2"/>
</dbReference>
<keyword evidence="1 4" id="KW-0378">Hydrolase</keyword>
<dbReference type="GeneID" id="36832838"/>
<dbReference type="PANTHER" id="PTHR12304:SF4">
    <property type="entry name" value="URIDINE NUCLEOSIDASE"/>
    <property type="match status" value="1"/>
</dbReference>
<evidence type="ECO:0000313" key="5">
    <source>
        <dbReference type="Proteomes" id="UP000248044"/>
    </source>
</evidence>
<reference evidence="4 5" key="1">
    <citation type="submission" date="2018-05" db="EMBL/GenBank/DDBJ databases">
        <title>Complete Genome Sequences of Extremely Thermoacidophilic, Metal-Mobilizing Type-Strain Members of the Archaeal Family Sulfolobaceae: Acidianus brierleyi DSM-1651T, Acidianus sulfidivorans DSM-18786T, Metallosphaera hakonensis DSM-7519T, and Metallosphaera prunae DSM-10039T.</title>
        <authorList>
            <person name="Counts J.A."/>
            <person name="Kelly R.M."/>
        </authorList>
    </citation>
    <scope>NUCLEOTIDE SEQUENCE [LARGE SCALE GENOMIC DNA]</scope>
    <source>
        <strain evidence="4 5">DSM 1651</strain>
    </source>
</reference>
<dbReference type="Proteomes" id="UP000248044">
    <property type="component" value="Chromosome"/>
</dbReference>
<dbReference type="Gene3D" id="3.90.245.10">
    <property type="entry name" value="Ribonucleoside hydrolase-like"/>
    <property type="match status" value="1"/>
</dbReference>
<dbReference type="GO" id="GO:0008477">
    <property type="term" value="F:purine nucleosidase activity"/>
    <property type="evidence" value="ECO:0007669"/>
    <property type="project" value="TreeGrafter"/>
</dbReference>
<dbReference type="EMBL" id="CP029289">
    <property type="protein sequence ID" value="AWR95169.1"/>
    <property type="molecule type" value="Genomic_DNA"/>
</dbReference>
<dbReference type="KEGG" id="abri:DFR85_11740"/>
<gene>
    <name evidence="4" type="ORF">DFR85_11740</name>
</gene>
<keyword evidence="2" id="KW-0326">Glycosidase</keyword>
<dbReference type="AlphaFoldDB" id="A0A2U9IGN6"/>
<sequence>MSRHFIIDCDTAEDDIMSLFMLLKNNMVIEGITIVEGNIAFNQEINNALWALEYISDKLPYEVKVYPGSNRPLVKTFRTVENVHGKGGIGDEIPIPKKLSASSKKAVDAIIELADRYPGELEFLAISPLTNLALAYLKDNSIAEKIKKVWVMGGTIYGRGNITPVAEFNFWVDPDAAKIVFNSGLDLTMVSWDLITNYTIEKNDWDNINSMDTQMSKFYSNIYKHYREFAMTKQKMKGNPHPDLITTAIAINHEIAKKTEMQFVDIENCECLTRGMTVIDYLNVWNRNPNTEVVYEIDKSKFMNMLYDLLKWF</sequence>
<dbReference type="InterPro" id="IPR001910">
    <property type="entry name" value="Inosine/uridine_hydrolase_dom"/>
</dbReference>
<dbReference type="SUPFAM" id="SSF53590">
    <property type="entry name" value="Nucleoside hydrolase"/>
    <property type="match status" value="1"/>
</dbReference>
<dbReference type="OrthoDB" id="33780at2157"/>